<dbReference type="SUPFAM" id="SSF52374">
    <property type="entry name" value="Nucleotidylyl transferase"/>
    <property type="match status" value="1"/>
</dbReference>
<evidence type="ECO:0000313" key="11">
    <source>
        <dbReference type="EMBL" id="NYI95828.1"/>
    </source>
</evidence>
<dbReference type="Proteomes" id="UP000575985">
    <property type="component" value="Unassembled WGS sequence"/>
</dbReference>
<dbReference type="InterPro" id="IPR050203">
    <property type="entry name" value="Trp-tRNA_synthetase"/>
</dbReference>
<protein>
    <recommendedName>
        <fullName evidence="2 9">Tryptophan--tRNA ligase</fullName>
        <ecNumber evidence="2 9">6.1.1.2</ecNumber>
    </recommendedName>
</protein>
<reference evidence="11 12" key="1">
    <citation type="submission" date="2020-07" db="EMBL/GenBank/DDBJ databases">
        <title>Sequencing the genomes of 1000 actinobacteria strains.</title>
        <authorList>
            <person name="Klenk H.-P."/>
        </authorList>
    </citation>
    <scope>NUCLEOTIDE SEQUENCE [LARGE SCALE GENOMIC DNA]</scope>
    <source>
        <strain evidence="11 12">DSM 45927</strain>
    </source>
</reference>
<evidence type="ECO:0000256" key="3">
    <source>
        <dbReference type="ARBA" id="ARBA00022598"/>
    </source>
</evidence>
<dbReference type="AlphaFoldDB" id="A0A853BJZ4"/>
<keyword evidence="7 10" id="KW-0030">Aminoacyl-tRNA synthetase</keyword>
<comment type="caution">
    <text evidence="11">The sequence shown here is derived from an EMBL/GenBank/DDBJ whole genome shotgun (WGS) entry which is preliminary data.</text>
</comment>
<dbReference type="FunFam" id="1.10.240.10:FF:000005">
    <property type="entry name" value="Tryptophan--tRNA ligase"/>
    <property type="match status" value="1"/>
</dbReference>
<keyword evidence="3 10" id="KW-0436">Ligase</keyword>
<evidence type="ECO:0000256" key="5">
    <source>
        <dbReference type="ARBA" id="ARBA00022840"/>
    </source>
</evidence>
<sequence length="336" mass="36759">MAATKTYLTGIQTSGMPHLGNYIGAIQPALAAADSNETLYFLADYHSLNTVKDPAKLREDIRSVAATWLACGLDPQRTVLYRQSSIPEVFELATILASVTAKGMMNRAHAYKAARDRNEAAGSTELDAGVNMGLFNYPILMAADILVMEADVVPVGRDQVQHIEYTADIAGAFNHLYGDTYSFPIPEGSYPEGQGSVLPGVDGRKMSKSYDNHIPLFMPENKLKKLIRRIPTDSTPVEDPKDPDTSVPFQLLTHFAEPERTDAVRKRLEAGGMGWGELKNELFEVLNARFGGMRARYDDLMAPGSELDDVLAAGAVRARERARATLAKVRRAVGID</sequence>
<dbReference type="InterPro" id="IPR002305">
    <property type="entry name" value="aa-tRNA-synth_Ic"/>
</dbReference>
<dbReference type="InterPro" id="IPR014729">
    <property type="entry name" value="Rossmann-like_a/b/a_fold"/>
</dbReference>
<gene>
    <name evidence="11" type="ORF">HNR12_002105</name>
</gene>
<dbReference type="GO" id="GO:0006436">
    <property type="term" value="P:tryptophanyl-tRNA aminoacylation"/>
    <property type="evidence" value="ECO:0007669"/>
    <property type="project" value="UniProtKB-UniRule"/>
</dbReference>
<name>A0A853BJZ4_9ACTN</name>
<dbReference type="GO" id="GO:0004830">
    <property type="term" value="F:tryptophan-tRNA ligase activity"/>
    <property type="evidence" value="ECO:0007669"/>
    <property type="project" value="UniProtKB-UniRule"/>
</dbReference>
<evidence type="ECO:0000256" key="8">
    <source>
        <dbReference type="ARBA" id="ARBA00049929"/>
    </source>
</evidence>
<dbReference type="Gene3D" id="3.40.50.620">
    <property type="entry name" value="HUPs"/>
    <property type="match status" value="1"/>
</dbReference>
<dbReference type="InterPro" id="IPR002306">
    <property type="entry name" value="Trp-tRNA-ligase"/>
</dbReference>
<evidence type="ECO:0000256" key="4">
    <source>
        <dbReference type="ARBA" id="ARBA00022741"/>
    </source>
</evidence>
<dbReference type="Gene3D" id="1.10.240.10">
    <property type="entry name" value="Tyrosyl-Transfer RNA Synthetase"/>
    <property type="match status" value="1"/>
</dbReference>
<accession>A0A853BJZ4</accession>
<keyword evidence="12" id="KW-1185">Reference proteome</keyword>
<dbReference type="GO" id="GO:0005829">
    <property type="term" value="C:cytosol"/>
    <property type="evidence" value="ECO:0007669"/>
    <property type="project" value="TreeGrafter"/>
</dbReference>
<keyword evidence="4 10" id="KW-0547">Nucleotide-binding</keyword>
<evidence type="ECO:0000256" key="10">
    <source>
        <dbReference type="RuleBase" id="RU363036"/>
    </source>
</evidence>
<dbReference type="Pfam" id="PF00579">
    <property type="entry name" value="tRNA-synt_1b"/>
    <property type="match status" value="1"/>
</dbReference>
<dbReference type="GO" id="GO:0005524">
    <property type="term" value="F:ATP binding"/>
    <property type="evidence" value="ECO:0007669"/>
    <property type="project" value="UniProtKB-KW"/>
</dbReference>
<evidence type="ECO:0000313" key="12">
    <source>
        <dbReference type="Proteomes" id="UP000575985"/>
    </source>
</evidence>
<comment type="catalytic activity">
    <reaction evidence="8">
        <text>tRNA(Trp) + L-tryptophan + ATP = L-tryptophyl-tRNA(Trp) + AMP + diphosphate + H(+)</text>
        <dbReference type="Rhea" id="RHEA:24080"/>
        <dbReference type="Rhea" id="RHEA-COMP:9671"/>
        <dbReference type="Rhea" id="RHEA-COMP:9705"/>
        <dbReference type="ChEBI" id="CHEBI:15378"/>
        <dbReference type="ChEBI" id="CHEBI:30616"/>
        <dbReference type="ChEBI" id="CHEBI:33019"/>
        <dbReference type="ChEBI" id="CHEBI:57912"/>
        <dbReference type="ChEBI" id="CHEBI:78442"/>
        <dbReference type="ChEBI" id="CHEBI:78535"/>
        <dbReference type="ChEBI" id="CHEBI:456215"/>
        <dbReference type="EC" id="6.1.1.2"/>
    </reaction>
</comment>
<organism evidence="11 12">
    <name type="scientific">Streptomonospora nanhaiensis</name>
    <dbReference type="NCBI Taxonomy" id="1323731"/>
    <lineage>
        <taxon>Bacteria</taxon>
        <taxon>Bacillati</taxon>
        <taxon>Actinomycetota</taxon>
        <taxon>Actinomycetes</taxon>
        <taxon>Streptosporangiales</taxon>
        <taxon>Nocardiopsidaceae</taxon>
        <taxon>Streptomonospora</taxon>
    </lineage>
</organism>
<dbReference type="NCBIfam" id="NF009207">
    <property type="entry name" value="PRK12556.1"/>
    <property type="match status" value="1"/>
</dbReference>
<evidence type="ECO:0000256" key="6">
    <source>
        <dbReference type="ARBA" id="ARBA00022917"/>
    </source>
</evidence>
<evidence type="ECO:0000256" key="9">
    <source>
        <dbReference type="NCBIfam" id="TIGR00233"/>
    </source>
</evidence>
<evidence type="ECO:0000256" key="1">
    <source>
        <dbReference type="ARBA" id="ARBA00005594"/>
    </source>
</evidence>
<dbReference type="EC" id="6.1.1.2" evidence="2 9"/>
<keyword evidence="6 10" id="KW-0648">Protein biosynthesis</keyword>
<dbReference type="CDD" id="cd00806">
    <property type="entry name" value="TrpRS_core"/>
    <property type="match status" value="1"/>
</dbReference>
<proteinExistence type="inferred from homology"/>
<dbReference type="EMBL" id="JACCFO010000001">
    <property type="protein sequence ID" value="NYI95828.1"/>
    <property type="molecule type" value="Genomic_DNA"/>
</dbReference>
<evidence type="ECO:0000256" key="7">
    <source>
        <dbReference type="ARBA" id="ARBA00023146"/>
    </source>
</evidence>
<comment type="similarity">
    <text evidence="1 10">Belongs to the class-I aminoacyl-tRNA synthetase family.</text>
</comment>
<dbReference type="PANTHER" id="PTHR43766:SF1">
    <property type="entry name" value="TRYPTOPHAN--TRNA LIGASE, MITOCHONDRIAL"/>
    <property type="match status" value="1"/>
</dbReference>
<dbReference type="PANTHER" id="PTHR43766">
    <property type="entry name" value="TRYPTOPHAN--TRNA LIGASE, MITOCHONDRIAL"/>
    <property type="match status" value="1"/>
</dbReference>
<dbReference type="PRINTS" id="PR01039">
    <property type="entry name" value="TRNASYNTHTRP"/>
</dbReference>
<dbReference type="NCBIfam" id="TIGR00233">
    <property type="entry name" value="trpS"/>
    <property type="match status" value="1"/>
</dbReference>
<keyword evidence="5 10" id="KW-0067">ATP-binding</keyword>
<evidence type="ECO:0000256" key="2">
    <source>
        <dbReference type="ARBA" id="ARBA00013161"/>
    </source>
</evidence>
<dbReference type="RefSeq" id="WP_179767289.1">
    <property type="nucleotide sequence ID" value="NZ_JACCFO010000001.1"/>
</dbReference>